<evidence type="ECO:0000256" key="6">
    <source>
        <dbReference type="ARBA" id="ARBA00022692"/>
    </source>
</evidence>
<dbReference type="GO" id="GO:0070830">
    <property type="term" value="P:bicellular tight junction assembly"/>
    <property type="evidence" value="ECO:0007669"/>
    <property type="project" value="TreeGrafter"/>
</dbReference>
<protein>
    <submittedName>
        <fullName evidence="18">Uncharacterized protein</fullName>
    </submittedName>
</protein>
<evidence type="ECO:0000256" key="2">
    <source>
        <dbReference type="ARBA" id="ARBA00004651"/>
    </source>
</evidence>
<dbReference type="Gene3D" id="6.10.140.340">
    <property type="match status" value="1"/>
</dbReference>
<dbReference type="EMBL" id="JANIIK010000111">
    <property type="protein sequence ID" value="KAJ3595733.1"/>
    <property type="molecule type" value="Genomic_DNA"/>
</dbReference>
<evidence type="ECO:0000313" key="19">
    <source>
        <dbReference type="Proteomes" id="UP001148018"/>
    </source>
</evidence>
<feature type="region of interest" description="Disordered" evidence="14">
    <location>
        <begin position="94"/>
        <end position="122"/>
    </location>
</feature>
<dbReference type="InterPro" id="IPR010844">
    <property type="entry name" value="Occludin_ELL"/>
</dbReference>
<feature type="region of interest" description="Disordered" evidence="14">
    <location>
        <begin position="1"/>
        <end position="78"/>
    </location>
</feature>
<keyword evidence="19" id="KW-1185">Reference proteome</keyword>
<feature type="transmembrane region" description="Helical" evidence="15">
    <location>
        <begin position="242"/>
        <end position="266"/>
    </location>
</feature>
<evidence type="ECO:0000256" key="9">
    <source>
        <dbReference type="ARBA" id="ARBA00023054"/>
    </source>
</evidence>
<keyword evidence="4" id="KW-0796">Tight junction</keyword>
<dbReference type="Pfam" id="PF01284">
    <property type="entry name" value="MARVEL"/>
    <property type="match status" value="1"/>
</dbReference>
<accession>A0A9Q0DWN6</accession>
<evidence type="ECO:0000259" key="16">
    <source>
        <dbReference type="PROSITE" id="PS51225"/>
    </source>
</evidence>
<gene>
    <name evidence="18" type="ORF">NHX12_005036</name>
</gene>
<evidence type="ECO:0000256" key="4">
    <source>
        <dbReference type="ARBA" id="ARBA00022427"/>
    </source>
</evidence>
<feature type="domain" description="MARVEL" evidence="16">
    <location>
        <begin position="180"/>
        <end position="354"/>
    </location>
</feature>
<dbReference type="GO" id="GO:0016324">
    <property type="term" value="C:apical plasma membrane"/>
    <property type="evidence" value="ECO:0007669"/>
    <property type="project" value="TreeGrafter"/>
</dbReference>
<keyword evidence="7" id="KW-0965">Cell junction</keyword>
<dbReference type="PANTHER" id="PTHR23288">
    <property type="entry name" value="OCCLUDIN AND RNA POLYMERASE II ELONGATION FACTOR ELL"/>
    <property type="match status" value="1"/>
</dbReference>
<dbReference type="GO" id="GO:0005923">
    <property type="term" value="C:bicellular tight junction"/>
    <property type="evidence" value="ECO:0007669"/>
    <property type="project" value="UniProtKB-SubCell"/>
</dbReference>
<evidence type="ECO:0000256" key="1">
    <source>
        <dbReference type="ARBA" id="ARBA00004435"/>
    </source>
</evidence>
<feature type="compositionally biased region" description="Basic and acidic residues" evidence="14">
    <location>
        <begin position="66"/>
        <end position="78"/>
    </location>
</feature>
<reference evidence="18" key="1">
    <citation type="submission" date="2022-07" db="EMBL/GenBank/DDBJ databases">
        <title>Chromosome-level genome of Muraenolepis orangiensis.</title>
        <authorList>
            <person name="Kim J."/>
        </authorList>
    </citation>
    <scope>NUCLEOTIDE SEQUENCE</scope>
    <source>
        <strain evidence="18">KU_S4_2022</strain>
        <tissue evidence="18">Muscle</tissue>
    </source>
</reference>
<proteinExistence type="inferred from homology"/>
<comment type="subcellular location">
    <subcellularLocation>
        <location evidence="1">Cell junction</location>
        <location evidence="1">Tight junction</location>
    </subcellularLocation>
    <subcellularLocation>
        <location evidence="2">Cell membrane</location>
        <topology evidence="2">Multi-pass membrane protein</topology>
    </subcellularLocation>
</comment>
<keyword evidence="6 11" id="KW-0812">Transmembrane</keyword>
<evidence type="ECO:0000256" key="11">
    <source>
        <dbReference type="PROSITE-ProRule" id="PRU00581"/>
    </source>
</evidence>
<evidence type="ECO:0000313" key="18">
    <source>
        <dbReference type="EMBL" id="KAJ3595733.1"/>
    </source>
</evidence>
<evidence type="ECO:0000256" key="3">
    <source>
        <dbReference type="ARBA" id="ARBA00009171"/>
    </source>
</evidence>
<dbReference type="PROSITE" id="PS51980">
    <property type="entry name" value="OCEL"/>
    <property type="match status" value="1"/>
</dbReference>
<sequence length="534" mass="60546">MRSWSQRFKGGDGENMAGSTGSGPQGSSARGSPAGRWVSHTPVPDDLSDDDVAAAPDSSSTPSVTEKQEKHADMTIKDRLKSLLPETLGSTFRRWTDGRQGLSSTGAEIPPDGTRVSPPVSPLTERRLWGGQEEEGEGGLPRDNRGLYGGEESLLTSIHPAEYYAEKVEAYKLKYSYLKSWPGLLRLLAGMELLFGGMVIACVIAYIQKDGEWSNSYGLANGYYNNGQGLSGYSYGGPMTPFVLAVAGLSWIMTLILLVLGMTMYYRAILLDSSWWPLTEALINVALFLLYMAGGIVYVNDLNRGGLCHMTVGLNPIVANLCRVDGGQMAGTAFLFMVMLMYLLSFMVALKMWRHEAVRQERERFGFEKKLKKISFKEDDGSASKEHLSEQRHIYKANNNKHPVAQDYNSQNYSTHIVADYIMKYPEITSPEERERYRAVFNDQYQEYKDLHREISTTFQKFQELDDMMANLLRNNNRQNEQERIKRMLATYEERKNDPGFLEKKERYIYMKNKLSHIKNRIRTFDTTENRGTR</sequence>
<comment type="similarity">
    <text evidence="3 12">Belongs to the ELL/occludin family.</text>
</comment>
<evidence type="ECO:0000256" key="13">
    <source>
        <dbReference type="SAM" id="Coils"/>
    </source>
</evidence>
<organism evidence="18 19">
    <name type="scientific">Muraenolepis orangiensis</name>
    <name type="common">Patagonian moray cod</name>
    <dbReference type="NCBI Taxonomy" id="630683"/>
    <lineage>
        <taxon>Eukaryota</taxon>
        <taxon>Metazoa</taxon>
        <taxon>Chordata</taxon>
        <taxon>Craniata</taxon>
        <taxon>Vertebrata</taxon>
        <taxon>Euteleostomi</taxon>
        <taxon>Actinopterygii</taxon>
        <taxon>Neopterygii</taxon>
        <taxon>Teleostei</taxon>
        <taxon>Neoteleostei</taxon>
        <taxon>Acanthomorphata</taxon>
        <taxon>Zeiogadaria</taxon>
        <taxon>Gadariae</taxon>
        <taxon>Gadiformes</taxon>
        <taxon>Muraenolepidoidei</taxon>
        <taxon>Muraenolepididae</taxon>
        <taxon>Muraenolepis</taxon>
    </lineage>
</organism>
<evidence type="ECO:0000256" key="14">
    <source>
        <dbReference type="SAM" id="MobiDB-lite"/>
    </source>
</evidence>
<evidence type="ECO:0000256" key="10">
    <source>
        <dbReference type="ARBA" id="ARBA00023136"/>
    </source>
</evidence>
<dbReference type="InterPro" id="IPR008253">
    <property type="entry name" value="Marvel"/>
</dbReference>
<feature type="compositionally biased region" description="Low complexity" evidence="14">
    <location>
        <begin position="53"/>
        <end position="65"/>
    </location>
</feature>
<evidence type="ECO:0000256" key="7">
    <source>
        <dbReference type="ARBA" id="ARBA00022949"/>
    </source>
</evidence>
<evidence type="ECO:0000256" key="12">
    <source>
        <dbReference type="PROSITE-ProRule" id="PRU01324"/>
    </source>
</evidence>
<dbReference type="PROSITE" id="PS51225">
    <property type="entry name" value="MARVEL"/>
    <property type="match status" value="1"/>
</dbReference>
<dbReference type="Pfam" id="PF07303">
    <property type="entry name" value="Occludin_ELL"/>
    <property type="match status" value="1"/>
</dbReference>
<evidence type="ECO:0000256" key="5">
    <source>
        <dbReference type="ARBA" id="ARBA00022475"/>
    </source>
</evidence>
<keyword evidence="8 15" id="KW-1133">Transmembrane helix</keyword>
<feature type="domain" description="OCEL" evidence="17">
    <location>
        <begin position="419"/>
        <end position="530"/>
    </location>
</feature>
<evidence type="ECO:0000256" key="15">
    <source>
        <dbReference type="SAM" id="Phobius"/>
    </source>
</evidence>
<dbReference type="InterPro" id="IPR031176">
    <property type="entry name" value="ELL/occludin"/>
</dbReference>
<dbReference type="SUPFAM" id="SSF144292">
    <property type="entry name" value="occludin/ELL-like"/>
    <property type="match status" value="1"/>
</dbReference>
<keyword evidence="5" id="KW-1003">Cell membrane</keyword>
<feature type="transmembrane region" description="Helical" evidence="15">
    <location>
        <begin position="333"/>
        <end position="353"/>
    </location>
</feature>
<feature type="transmembrane region" description="Helical" evidence="15">
    <location>
        <begin position="278"/>
        <end position="299"/>
    </location>
</feature>
<feature type="transmembrane region" description="Helical" evidence="15">
    <location>
        <begin position="184"/>
        <end position="207"/>
    </location>
</feature>
<dbReference type="OrthoDB" id="6284217at2759"/>
<keyword evidence="10 11" id="KW-0472">Membrane</keyword>
<comment type="caution">
    <text evidence="18">The sequence shown here is derived from an EMBL/GenBank/DDBJ whole genome shotgun (WGS) entry which is preliminary data.</text>
</comment>
<feature type="coiled-coil region" evidence="13">
    <location>
        <begin position="462"/>
        <end position="498"/>
    </location>
</feature>
<dbReference type="PANTHER" id="PTHR23288:SF37">
    <property type="entry name" value="OCCLUDIN_ELL DOMAIN-CONTAINING PROTEIN 1"/>
    <property type="match status" value="1"/>
</dbReference>
<evidence type="ECO:0000259" key="17">
    <source>
        <dbReference type="PROSITE" id="PS51980"/>
    </source>
</evidence>
<dbReference type="Proteomes" id="UP001148018">
    <property type="component" value="Unassembled WGS sequence"/>
</dbReference>
<name>A0A9Q0DWN6_9TELE</name>
<dbReference type="GO" id="GO:0031410">
    <property type="term" value="C:cytoplasmic vesicle"/>
    <property type="evidence" value="ECO:0007669"/>
    <property type="project" value="TreeGrafter"/>
</dbReference>
<evidence type="ECO:0000256" key="8">
    <source>
        <dbReference type="ARBA" id="ARBA00022989"/>
    </source>
</evidence>
<keyword evidence="9 13" id="KW-0175">Coiled coil</keyword>
<dbReference type="AlphaFoldDB" id="A0A9Q0DWN6"/>